<dbReference type="SUPFAM" id="SSF47175">
    <property type="entry name" value="Cytochromes"/>
    <property type="match status" value="1"/>
</dbReference>
<evidence type="ECO:0000313" key="4">
    <source>
        <dbReference type="Proteomes" id="UP000317318"/>
    </source>
</evidence>
<dbReference type="InterPro" id="IPR010980">
    <property type="entry name" value="Cyt_c/b562"/>
</dbReference>
<feature type="region of interest" description="Disordered" evidence="1">
    <location>
        <begin position="22"/>
        <end position="64"/>
    </location>
</feature>
<dbReference type="OrthoDB" id="290618at2"/>
<protein>
    <recommendedName>
        <fullName evidence="5">Cytochrome C</fullName>
    </recommendedName>
</protein>
<dbReference type="GO" id="GO:0005506">
    <property type="term" value="F:iron ion binding"/>
    <property type="evidence" value="ECO:0007669"/>
    <property type="project" value="InterPro"/>
</dbReference>
<dbReference type="GO" id="GO:0022900">
    <property type="term" value="P:electron transport chain"/>
    <property type="evidence" value="ECO:0007669"/>
    <property type="project" value="InterPro"/>
</dbReference>
<feature type="region of interest" description="Disordered" evidence="1">
    <location>
        <begin position="103"/>
        <end position="126"/>
    </location>
</feature>
<sequence length="357" mass="38044" precursor="true">MKPALVRVLCLSAVMFALPGCGGGSGSEPAEVTSSDPQAGMAPPQVDAGNNPARPSGGGSPVTTTAEQIRWPNVPEEIFFDDPLAIAADKRIVAGMEARATGSVEVASSVPEESTGTDSNPSEPPDKAVAWSDLITGDALSEEVTKIRNRFAGKVRSVADFNNGYLDIPYYAAELGALAHVATMHSDPISWKDHAPAIRDLAAEMVAEQLRRGAKSQKQVAEPFEKIDAVLRGNIAPDLPESSDEVQFWEVADFGGLMQRFDAAEKNLNLLGAGSDALNSNRDEVSRESQLLAVLAQVIVQEGYGYAEDSEFIGYSNLMTESAKTMRESAEAGDFEGFDLARSKLSQSCTDCHGVYR</sequence>
<dbReference type="EMBL" id="CP036268">
    <property type="protein sequence ID" value="QDT38163.1"/>
    <property type="molecule type" value="Genomic_DNA"/>
</dbReference>
<dbReference type="AlphaFoldDB" id="A0A517R2T9"/>
<dbReference type="GO" id="GO:0009055">
    <property type="term" value="F:electron transfer activity"/>
    <property type="evidence" value="ECO:0007669"/>
    <property type="project" value="InterPro"/>
</dbReference>
<dbReference type="Gene3D" id="1.20.120.10">
    <property type="entry name" value="Cytochrome c/b562"/>
    <property type="match status" value="1"/>
</dbReference>
<dbReference type="PROSITE" id="PS51009">
    <property type="entry name" value="CYTCII"/>
    <property type="match status" value="1"/>
</dbReference>
<feature type="chain" id="PRO_5022141679" description="Cytochrome C" evidence="2">
    <location>
        <begin position="18"/>
        <end position="357"/>
    </location>
</feature>
<name>A0A517R2T9_9PLAN</name>
<dbReference type="RefSeq" id="WP_145364208.1">
    <property type="nucleotide sequence ID" value="NZ_CP036268.1"/>
</dbReference>
<evidence type="ECO:0008006" key="5">
    <source>
        <dbReference type="Google" id="ProtNLM"/>
    </source>
</evidence>
<gene>
    <name evidence="3" type="ORF">Pan189_25530</name>
</gene>
<dbReference type="Proteomes" id="UP000317318">
    <property type="component" value="Chromosome"/>
</dbReference>
<dbReference type="KEGG" id="svp:Pan189_25530"/>
<feature type="signal peptide" evidence="2">
    <location>
        <begin position="1"/>
        <end position="17"/>
    </location>
</feature>
<reference evidence="3 4" key="1">
    <citation type="submission" date="2019-02" db="EMBL/GenBank/DDBJ databases">
        <title>Deep-cultivation of Planctomycetes and their phenomic and genomic characterization uncovers novel biology.</title>
        <authorList>
            <person name="Wiegand S."/>
            <person name="Jogler M."/>
            <person name="Boedeker C."/>
            <person name="Pinto D."/>
            <person name="Vollmers J."/>
            <person name="Rivas-Marin E."/>
            <person name="Kohn T."/>
            <person name="Peeters S.H."/>
            <person name="Heuer A."/>
            <person name="Rast P."/>
            <person name="Oberbeckmann S."/>
            <person name="Bunk B."/>
            <person name="Jeske O."/>
            <person name="Meyerdierks A."/>
            <person name="Storesund J.E."/>
            <person name="Kallscheuer N."/>
            <person name="Luecker S."/>
            <person name="Lage O.M."/>
            <person name="Pohl T."/>
            <person name="Merkel B.J."/>
            <person name="Hornburger P."/>
            <person name="Mueller R.-W."/>
            <person name="Bruemmer F."/>
            <person name="Labrenz M."/>
            <person name="Spormann A.M."/>
            <person name="Op den Camp H."/>
            <person name="Overmann J."/>
            <person name="Amann R."/>
            <person name="Jetten M.S.M."/>
            <person name="Mascher T."/>
            <person name="Medema M.H."/>
            <person name="Devos D.P."/>
            <person name="Kaster A.-K."/>
            <person name="Ovreas L."/>
            <person name="Rohde M."/>
            <person name="Galperin M.Y."/>
            <person name="Jogler C."/>
        </authorList>
    </citation>
    <scope>NUCLEOTIDE SEQUENCE [LARGE SCALE GENOMIC DNA]</scope>
    <source>
        <strain evidence="3 4">Pan189</strain>
    </source>
</reference>
<feature type="compositionally biased region" description="Low complexity" evidence="1">
    <location>
        <begin position="103"/>
        <end position="114"/>
    </location>
</feature>
<keyword evidence="2" id="KW-0732">Signal</keyword>
<evidence type="ECO:0000256" key="1">
    <source>
        <dbReference type="SAM" id="MobiDB-lite"/>
    </source>
</evidence>
<accession>A0A517R2T9</accession>
<dbReference type="GO" id="GO:0020037">
    <property type="term" value="F:heme binding"/>
    <property type="evidence" value="ECO:0007669"/>
    <property type="project" value="InterPro"/>
</dbReference>
<dbReference type="InterPro" id="IPR002321">
    <property type="entry name" value="Cyt_c_II"/>
</dbReference>
<evidence type="ECO:0000256" key="2">
    <source>
        <dbReference type="SAM" id="SignalP"/>
    </source>
</evidence>
<proteinExistence type="predicted"/>
<organism evidence="3 4">
    <name type="scientific">Stratiformator vulcanicus</name>
    <dbReference type="NCBI Taxonomy" id="2527980"/>
    <lineage>
        <taxon>Bacteria</taxon>
        <taxon>Pseudomonadati</taxon>
        <taxon>Planctomycetota</taxon>
        <taxon>Planctomycetia</taxon>
        <taxon>Planctomycetales</taxon>
        <taxon>Planctomycetaceae</taxon>
        <taxon>Stratiformator</taxon>
    </lineage>
</organism>
<keyword evidence="4" id="KW-1185">Reference proteome</keyword>
<evidence type="ECO:0000313" key="3">
    <source>
        <dbReference type="EMBL" id="QDT38163.1"/>
    </source>
</evidence>